<dbReference type="EMBL" id="VLYX01000002">
    <property type="protein sequence ID" value="MDR4325017.1"/>
    <property type="molecule type" value="Genomic_DNA"/>
</dbReference>
<dbReference type="Proteomes" id="UP001248134">
    <property type="component" value="Unassembled WGS sequence"/>
</dbReference>
<name>A0AAJ2DLJ3_9BACI</name>
<reference evidence="1" key="1">
    <citation type="submission" date="2019-07" db="EMBL/GenBank/DDBJ databases">
        <title>Phylogenomic Reclassification of ATCC Bacillus Strains and Various Taxa within the Genus Bacillus.</title>
        <authorList>
            <person name="Riojas M.A."/>
            <person name="Frank A.M."/>
            <person name="Fenn S.L."/>
            <person name="King S.P."/>
            <person name="Brower S.M."/>
            <person name="Hazbon M.H."/>
        </authorList>
    </citation>
    <scope>NUCLEOTIDE SEQUENCE</scope>
    <source>
        <strain evidence="1">NR-12239</strain>
    </source>
</reference>
<comment type="caution">
    <text evidence="1">The sequence shown here is derived from an EMBL/GenBank/DDBJ whole genome shotgun (WGS) entry which is preliminary data.</text>
</comment>
<accession>A0AAJ2DLJ3</accession>
<evidence type="ECO:0000313" key="1">
    <source>
        <dbReference type="EMBL" id="MDR4325017.1"/>
    </source>
</evidence>
<dbReference type="AlphaFoldDB" id="A0AAJ2DLJ3"/>
<evidence type="ECO:0000313" key="2">
    <source>
        <dbReference type="Proteomes" id="UP001248134"/>
    </source>
</evidence>
<gene>
    <name evidence="1" type="ORF">FOS08_03365</name>
</gene>
<proteinExistence type="predicted"/>
<organism evidence="1 2">
    <name type="scientific">Bacillus pseudomycoides</name>
    <dbReference type="NCBI Taxonomy" id="64104"/>
    <lineage>
        <taxon>Bacteria</taxon>
        <taxon>Bacillati</taxon>
        <taxon>Bacillota</taxon>
        <taxon>Bacilli</taxon>
        <taxon>Bacillales</taxon>
        <taxon>Bacillaceae</taxon>
        <taxon>Bacillus</taxon>
        <taxon>Bacillus cereus group</taxon>
    </lineage>
</organism>
<sequence length="60" mass="7210">MGESVRSCVEAIIPFFHPMPRENKRRKGVEIFFYFQSCDLYVERSKWCILEGNNYTKDIM</sequence>
<protein>
    <submittedName>
        <fullName evidence="1">Uncharacterized protein</fullName>
    </submittedName>
</protein>